<proteinExistence type="inferred from homology"/>
<dbReference type="Gene3D" id="3.30.920.30">
    <property type="entry name" value="Hypothetical protein"/>
    <property type="match status" value="1"/>
</dbReference>
<name>A0A1F5W961_9BACT</name>
<evidence type="ECO:0000313" key="8">
    <source>
        <dbReference type="EMBL" id="OGF72183.1"/>
    </source>
</evidence>
<evidence type="ECO:0000256" key="1">
    <source>
        <dbReference type="ARBA" id="ARBA00006620"/>
    </source>
</evidence>
<dbReference type="PANTHER" id="PTHR34873:SF3">
    <property type="entry name" value="ADDICTION MODULE TOXIN, HICA FAMILY"/>
    <property type="match status" value="1"/>
</dbReference>
<dbReference type="InterPro" id="IPR038570">
    <property type="entry name" value="HicA_sf"/>
</dbReference>
<evidence type="ECO:0000256" key="4">
    <source>
        <dbReference type="ARBA" id="ARBA00022759"/>
    </source>
</evidence>
<dbReference type="PANTHER" id="PTHR34873">
    <property type="entry name" value="SSR1766 PROTEIN"/>
    <property type="match status" value="1"/>
</dbReference>
<evidence type="ECO:0008006" key="10">
    <source>
        <dbReference type="Google" id="ProtNLM"/>
    </source>
</evidence>
<sequence length="74" mass="8576">MPKLPIIKTKELIRVLEKLGFFKHHQVGSHAQFKHLDGRRVTVPVHSGRDLKRKILKGIINDLEISVDEFIKLL</sequence>
<comment type="similarity">
    <text evidence="1">Belongs to the HicA mRNA interferase family.</text>
</comment>
<evidence type="ECO:0000256" key="3">
    <source>
        <dbReference type="ARBA" id="ARBA00022722"/>
    </source>
</evidence>
<dbReference type="Pfam" id="PF07927">
    <property type="entry name" value="HicA_toxin"/>
    <property type="match status" value="1"/>
</dbReference>
<comment type="caution">
    <text evidence="8">The sequence shown here is derived from an EMBL/GenBank/DDBJ whole genome shotgun (WGS) entry which is preliminary data.</text>
</comment>
<reference evidence="8 9" key="1">
    <citation type="journal article" date="2016" name="Nat. Commun.">
        <title>Thousands of microbial genomes shed light on interconnected biogeochemical processes in an aquifer system.</title>
        <authorList>
            <person name="Anantharaman K."/>
            <person name="Brown C.T."/>
            <person name="Hug L.A."/>
            <person name="Sharon I."/>
            <person name="Castelle C.J."/>
            <person name="Probst A.J."/>
            <person name="Thomas B.C."/>
            <person name="Singh A."/>
            <person name="Wilkins M.J."/>
            <person name="Karaoz U."/>
            <person name="Brodie E.L."/>
            <person name="Williams K.H."/>
            <person name="Hubbard S.S."/>
            <person name="Banfield J.F."/>
        </authorList>
    </citation>
    <scope>NUCLEOTIDE SEQUENCE [LARGE SCALE GENOMIC DNA]</scope>
</reference>
<evidence type="ECO:0000313" key="9">
    <source>
        <dbReference type="Proteomes" id="UP000178743"/>
    </source>
</evidence>
<dbReference type="GO" id="GO:0003729">
    <property type="term" value="F:mRNA binding"/>
    <property type="evidence" value="ECO:0007669"/>
    <property type="project" value="InterPro"/>
</dbReference>
<protein>
    <recommendedName>
        <fullName evidence="10">Toxin HicA</fullName>
    </recommendedName>
</protein>
<evidence type="ECO:0000256" key="2">
    <source>
        <dbReference type="ARBA" id="ARBA00022649"/>
    </source>
</evidence>
<dbReference type="AlphaFoldDB" id="A0A1F5W961"/>
<keyword evidence="4" id="KW-0255">Endonuclease</keyword>
<evidence type="ECO:0000256" key="5">
    <source>
        <dbReference type="ARBA" id="ARBA00022801"/>
    </source>
</evidence>
<dbReference type="Proteomes" id="UP000178743">
    <property type="component" value="Unassembled WGS sequence"/>
</dbReference>
<accession>A0A1F5W961</accession>
<keyword evidence="7" id="KW-0346">Stress response</keyword>
<dbReference type="SUPFAM" id="SSF54786">
    <property type="entry name" value="YcfA/nrd intein domain"/>
    <property type="match status" value="1"/>
</dbReference>
<dbReference type="EMBL" id="MFHP01000024">
    <property type="protein sequence ID" value="OGF72183.1"/>
    <property type="molecule type" value="Genomic_DNA"/>
</dbReference>
<keyword evidence="2" id="KW-1277">Toxin-antitoxin system</keyword>
<dbReference type="GO" id="GO:0004519">
    <property type="term" value="F:endonuclease activity"/>
    <property type="evidence" value="ECO:0007669"/>
    <property type="project" value="UniProtKB-KW"/>
</dbReference>
<organism evidence="8 9">
    <name type="scientific">Candidatus Giovannonibacteria bacterium RIFCSPHIGHO2_02_FULL_45_40</name>
    <dbReference type="NCBI Taxonomy" id="1798337"/>
    <lineage>
        <taxon>Bacteria</taxon>
        <taxon>Candidatus Giovannoniibacteriota</taxon>
    </lineage>
</organism>
<keyword evidence="5" id="KW-0378">Hydrolase</keyword>
<keyword evidence="3" id="KW-0540">Nuclease</keyword>
<dbReference type="GO" id="GO:0016787">
    <property type="term" value="F:hydrolase activity"/>
    <property type="evidence" value="ECO:0007669"/>
    <property type="project" value="UniProtKB-KW"/>
</dbReference>
<dbReference type="InterPro" id="IPR012933">
    <property type="entry name" value="HicA_mRNA_interferase"/>
</dbReference>
<evidence type="ECO:0000256" key="7">
    <source>
        <dbReference type="ARBA" id="ARBA00023016"/>
    </source>
</evidence>
<keyword evidence="6" id="KW-0694">RNA-binding</keyword>
<evidence type="ECO:0000256" key="6">
    <source>
        <dbReference type="ARBA" id="ARBA00022884"/>
    </source>
</evidence>
<gene>
    <name evidence="8" type="ORF">A3C05_03095</name>
</gene>